<accession>A0A9I9E5W6</accession>
<protein>
    <submittedName>
        <fullName evidence="1">Uncharacterized protein</fullName>
    </submittedName>
</protein>
<organism evidence="1">
    <name type="scientific">Cucumis melo</name>
    <name type="common">Muskmelon</name>
    <dbReference type="NCBI Taxonomy" id="3656"/>
    <lineage>
        <taxon>Eukaryota</taxon>
        <taxon>Viridiplantae</taxon>
        <taxon>Streptophyta</taxon>
        <taxon>Embryophyta</taxon>
        <taxon>Tracheophyta</taxon>
        <taxon>Spermatophyta</taxon>
        <taxon>Magnoliopsida</taxon>
        <taxon>eudicotyledons</taxon>
        <taxon>Gunneridae</taxon>
        <taxon>Pentapetalae</taxon>
        <taxon>rosids</taxon>
        <taxon>fabids</taxon>
        <taxon>Cucurbitales</taxon>
        <taxon>Cucurbitaceae</taxon>
        <taxon>Benincaseae</taxon>
        <taxon>Cucumis</taxon>
    </lineage>
</organism>
<evidence type="ECO:0000313" key="1">
    <source>
        <dbReference type="EnsemblPlants" id="MELO3C029197.2.1"/>
    </source>
</evidence>
<name>A0A9I9E5W6_CUCME</name>
<sequence>MALQFVGSVDNLGILNSVITDDGYMRFHLVPIIKIHLNHATIFLKEYSAIESYVLRAILLSRQVVGSDDTSQ</sequence>
<dbReference type="AlphaFoldDB" id="A0A9I9E5W6"/>
<dbReference type="EnsemblPlants" id="MELO3C029197.2.1">
    <property type="protein sequence ID" value="MELO3C029197.2.1"/>
    <property type="gene ID" value="MELO3C029197.2"/>
</dbReference>
<dbReference type="Gramene" id="MELO3C029197.2.1">
    <property type="protein sequence ID" value="MELO3C029197.2.1"/>
    <property type="gene ID" value="MELO3C029197.2"/>
</dbReference>
<proteinExistence type="predicted"/>
<reference evidence="1" key="1">
    <citation type="submission" date="2023-03" db="UniProtKB">
        <authorList>
            <consortium name="EnsemblPlants"/>
        </authorList>
    </citation>
    <scope>IDENTIFICATION</scope>
</reference>